<gene>
    <name evidence="1" type="ORF">AB1Y20_001412</name>
</gene>
<name>A0AB34K899_PRYPA</name>
<evidence type="ECO:0008006" key="3">
    <source>
        <dbReference type="Google" id="ProtNLM"/>
    </source>
</evidence>
<comment type="caution">
    <text evidence="1">The sequence shown here is derived from an EMBL/GenBank/DDBJ whole genome shotgun (WGS) entry which is preliminary data.</text>
</comment>
<reference evidence="1 2" key="1">
    <citation type="journal article" date="2024" name="Science">
        <title>Giant polyketide synthase enzymes in the biosynthesis of giant marine polyether toxins.</title>
        <authorList>
            <person name="Fallon T.R."/>
            <person name="Shende V.V."/>
            <person name="Wierzbicki I.H."/>
            <person name="Pendleton A.L."/>
            <person name="Watervoot N.F."/>
            <person name="Auber R.P."/>
            <person name="Gonzalez D.J."/>
            <person name="Wisecaver J.H."/>
            <person name="Moore B.S."/>
        </authorList>
    </citation>
    <scope>NUCLEOTIDE SEQUENCE [LARGE SCALE GENOMIC DNA]</scope>
    <source>
        <strain evidence="1 2">12B1</strain>
    </source>
</reference>
<accession>A0AB34K899</accession>
<evidence type="ECO:0000313" key="1">
    <source>
        <dbReference type="EMBL" id="KAL1530511.1"/>
    </source>
</evidence>
<evidence type="ECO:0000313" key="2">
    <source>
        <dbReference type="Proteomes" id="UP001515480"/>
    </source>
</evidence>
<organism evidence="1 2">
    <name type="scientific">Prymnesium parvum</name>
    <name type="common">Toxic golden alga</name>
    <dbReference type="NCBI Taxonomy" id="97485"/>
    <lineage>
        <taxon>Eukaryota</taxon>
        <taxon>Haptista</taxon>
        <taxon>Haptophyta</taxon>
        <taxon>Prymnesiophyceae</taxon>
        <taxon>Prymnesiales</taxon>
        <taxon>Prymnesiaceae</taxon>
        <taxon>Prymnesium</taxon>
    </lineage>
</organism>
<keyword evidence="2" id="KW-1185">Reference proteome</keyword>
<sequence length="396" mass="42477">MEACPLAQDTARTQRADTAAVLLGEPDALPEGSNSGEVVPADVQLHQLWSDLSVKRISNALSPSDWPGARQVYRHLIGEDADYHELLTTRVDSRAEAEPAKVLCAVGAVALAEIVWKAGVTRGWTGLFSGESSGLGVLRLSTAARPPFGPGGGAPSFLSLAAGSLRDAVLFPCVALKIPRTGAPSGNLLFLGRKTGQPSPNFFASCVATCATEKCSAVVKPVLNSFRRFSKYPCHLGLSDFAKASVDERSATEGSARFPWALVLRPNEEAQNLASSAGEVQGDAPAHFLAQLDVIPAGTTLYDVFAVTSPEGALPANVKRAKRINEEVHGLLHVGTLVTRTQFIRSLGESSLRFWHQCKEEDYELRPEWAAAHGDHHTHMCGAEYFSKVIETGHYR</sequence>
<dbReference type="EMBL" id="JBGBPQ010000001">
    <property type="protein sequence ID" value="KAL1530511.1"/>
    <property type="molecule type" value="Genomic_DNA"/>
</dbReference>
<dbReference type="Proteomes" id="UP001515480">
    <property type="component" value="Unassembled WGS sequence"/>
</dbReference>
<dbReference type="AlphaFoldDB" id="A0AB34K899"/>
<protein>
    <recommendedName>
        <fullName evidence="3">Mono(ADP-ribosyl)transferase</fullName>
    </recommendedName>
</protein>
<proteinExistence type="predicted"/>